<dbReference type="EMBL" id="FN595754">
    <property type="protein sequence ID" value="CCB51187.1"/>
    <property type="molecule type" value="Genomic_DNA"/>
</dbReference>
<keyword evidence="2" id="KW-1185">Reference proteome</keyword>
<reference evidence="2" key="1">
    <citation type="journal article" date="2007" name="Nature">
        <title>The grapevine genome sequence suggests ancestral hexaploidization in major angiosperm phyla.</title>
        <authorList>
            <consortium name="The French-Italian Public Consortium for Grapevine Genome Characterization."/>
            <person name="Jaillon O."/>
            <person name="Aury J.-M."/>
            <person name="Noel B."/>
            <person name="Policriti A."/>
            <person name="Clepet C."/>
            <person name="Casagrande A."/>
            <person name="Choisne N."/>
            <person name="Aubourg S."/>
            <person name="Vitulo N."/>
            <person name="Jubin C."/>
            <person name="Vezzi A."/>
            <person name="Legeai F."/>
            <person name="Hugueney P."/>
            <person name="Dasilva C."/>
            <person name="Horner D."/>
            <person name="Mica E."/>
            <person name="Jublot D."/>
            <person name="Poulain J."/>
            <person name="Bruyere C."/>
            <person name="Billault A."/>
            <person name="Segurens B."/>
            <person name="Gouyvenoux M."/>
            <person name="Ugarte E."/>
            <person name="Cattonaro F."/>
            <person name="Anthouard V."/>
            <person name="Vico V."/>
            <person name="Del Fabbro C."/>
            <person name="Alaux M."/>
            <person name="Di Gaspero G."/>
            <person name="Dumas V."/>
            <person name="Felice N."/>
            <person name="Paillard S."/>
            <person name="Juman I."/>
            <person name="Moroldo M."/>
            <person name="Scalabrin S."/>
            <person name="Canaguier A."/>
            <person name="Le Clainche I."/>
            <person name="Malacrida G."/>
            <person name="Durand E."/>
            <person name="Pesole G."/>
            <person name="Laucou V."/>
            <person name="Chatelet P."/>
            <person name="Merdinoglu D."/>
            <person name="Delledonne M."/>
            <person name="Pezzotti M."/>
            <person name="Lecharny A."/>
            <person name="Scarpelli C."/>
            <person name="Artiguenave F."/>
            <person name="Pe M.E."/>
            <person name="Valle G."/>
            <person name="Morgante M."/>
            <person name="Caboche M."/>
            <person name="Adam-Blondon A.-F."/>
            <person name="Weissenbach J."/>
            <person name="Quetier F."/>
            <person name="Wincker P."/>
        </authorList>
    </citation>
    <scope>NUCLEOTIDE SEQUENCE [LARGE SCALE GENOMIC DNA]</scope>
    <source>
        <strain evidence="2">cv. Pinot noir / PN40024</strain>
    </source>
</reference>
<organism evidence="1 2">
    <name type="scientific">Vitis vinifera</name>
    <name type="common">Grape</name>
    <dbReference type="NCBI Taxonomy" id="29760"/>
    <lineage>
        <taxon>Eukaryota</taxon>
        <taxon>Viridiplantae</taxon>
        <taxon>Streptophyta</taxon>
        <taxon>Embryophyta</taxon>
        <taxon>Tracheophyta</taxon>
        <taxon>Spermatophyta</taxon>
        <taxon>Magnoliopsida</taxon>
        <taxon>eudicotyledons</taxon>
        <taxon>Gunneridae</taxon>
        <taxon>Pentapetalae</taxon>
        <taxon>rosids</taxon>
        <taxon>Vitales</taxon>
        <taxon>Vitaceae</taxon>
        <taxon>Viteae</taxon>
        <taxon>Vitis</taxon>
    </lineage>
</organism>
<evidence type="ECO:0000313" key="2">
    <source>
        <dbReference type="Proteomes" id="UP000009183"/>
    </source>
</evidence>
<dbReference type="Proteomes" id="UP000009183">
    <property type="component" value="Chromosome 1"/>
</dbReference>
<gene>
    <name evidence="1" type="ordered locus">VIT_01s0010g01360</name>
</gene>
<dbReference type="InParanoid" id="F6HFZ4"/>
<evidence type="ECO:0000313" key="1">
    <source>
        <dbReference type="EMBL" id="CCB51187.1"/>
    </source>
</evidence>
<sequence length="50" mass="5628">MRVHTNTCIIIISFTLDNISMKRVRVLNVAISLDEPHAMSTTQTDGILEK</sequence>
<protein>
    <submittedName>
        <fullName evidence="1">Uncharacterized protein</fullName>
    </submittedName>
</protein>
<dbReference type="AlphaFoldDB" id="F6HFZ4"/>
<proteinExistence type="predicted"/>
<accession>F6HFZ4</accession>
<name>F6HFZ4_VITVI</name>
<dbReference type="STRING" id="29760.F6HFZ4"/>
<dbReference type="HOGENOM" id="CLU_3128145_0_0_1"/>
<dbReference type="PaxDb" id="29760-VIT_01s0010g01360.t01"/>